<feature type="compositionally biased region" description="Polar residues" evidence="1">
    <location>
        <begin position="2189"/>
        <end position="2200"/>
    </location>
</feature>
<dbReference type="InterPro" id="IPR029210">
    <property type="entry name" value="PfEMP1_NTS"/>
</dbReference>
<evidence type="ECO:0000256" key="1">
    <source>
        <dbReference type="SAM" id="MobiDB-lite"/>
    </source>
</evidence>
<protein>
    <submittedName>
        <fullName evidence="8">Erythrocyte membrane protein 1, EMP1</fullName>
    </submittedName>
</protein>
<dbReference type="InterPro" id="IPR054595">
    <property type="entry name" value="DBL_C"/>
</dbReference>
<dbReference type="GO" id="GO:0046789">
    <property type="term" value="F:host cell surface receptor binding"/>
    <property type="evidence" value="ECO:0007669"/>
    <property type="project" value="InterPro"/>
</dbReference>
<feature type="compositionally biased region" description="Polar residues" evidence="1">
    <location>
        <begin position="1602"/>
        <end position="1625"/>
    </location>
</feature>
<feature type="compositionally biased region" description="Polar residues" evidence="1">
    <location>
        <begin position="1501"/>
        <end position="1513"/>
    </location>
</feature>
<name>A0A060RRF1_PLARE</name>
<dbReference type="Pfam" id="PF15447">
    <property type="entry name" value="NTS"/>
    <property type="match status" value="1"/>
</dbReference>
<feature type="region of interest" description="Disordered" evidence="1">
    <location>
        <begin position="1372"/>
        <end position="1398"/>
    </location>
</feature>
<feature type="domain" description="Cysteine-rich interdomain region 1 gamma" evidence="6">
    <location>
        <begin position="1953"/>
        <end position="2024"/>
    </location>
</feature>
<feature type="transmembrane region" description="Helical" evidence="2">
    <location>
        <begin position="2679"/>
        <end position="2701"/>
    </location>
</feature>
<dbReference type="Gene3D" id="1.20.1310.20">
    <property type="entry name" value="Duffy-antigen binding domain"/>
    <property type="match status" value="4"/>
</dbReference>
<keyword evidence="2" id="KW-0812">Transmembrane</keyword>
<evidence type="ECO:0000313" key="8">
    <source>
        <dbReference type="EMBL" id="CDO63859.1"/>
    </source>
</evidence>
<feature type="transmembrane region" description="Helical" evidence="2">
    <location>
        <begin position="2651"/>
        <end position="2672"/>
    </location>
</feature>
<keyword evidence="2" id="KW-1133">Transmembrane helix</keyword>
<feature type="compositionally biased region" description="Acidic residues" evidence="1">
    <location>
        <begin position="2201"/>
        <end position="2213"/>
    </location>
</feature>
<feature type="compositionally biased region" description="Basic and acidic residues" evidence="1">
    <location>
        <begin position="1668"/>
        <end position="1678"/>
    </location>
</feature>
<feature type="region of interest" description="Disordered" evidence="1">
    <location>
        <begin position="2584"/>
        <end position="2649"/>
    </location>
</feature>
<dbReference type="PhylomeDB" id="A0A060RRF1"/>
<dbReference type="GO" id="GO:0016020">
    <property type="term" value="C:membrane"/>
    <property type="evidence" value="ECO:0007669"/>
    <property type="project" value="InterPro"/>
</dbReference>
<evidence type="ECO:0000259" key="5">
    <source>
        <dbReference type="Pfam" id="PF15447"/>
    </source>
</evidence>
<dbReference type="InterPro" id="IPR004258">
    <property type="entry name" value="DBL"/>
</dbReference>
<dbReference type="InterPro" id="IPR008602">
    <property type="entry name" value="Duffy-antigen-binding"/>
</dbReference>
<evidence type="ECO:0000313" key="9">
    <source>
        <dbReference type="Proteomes" id="UP000027581"/>
    </source>
</evidence>
<dbReference type="Pfam" id="PF18562">
    <property type="entry name" value="CIDR1_gamma"/>
    <property type="match status" value="1"/>
</dbReference>
<feature type="compositionally biased region" description="Basic and acidic residues" evidence="1">
    <location>
        <begin position="2587"/>
        <end position="2600"/>
    </location>
</feature>
<gene>
    <name evidence="8" type="primary">VAR</name>
    <name evidence="8" type="ORF">PRCDC_0808300</name>
</gene>
<feature type="compositionally biased region" description="Basic and acidic residues" evidence="1">
    <location>
        <begin position="1222"/>
        <end position="1238"/>
    </location>
</feature>
<feature type="domain" description="Duffy-binding-like" evidence="3">
    <location>
        <begin position="599"/>
        <end position="753"/>
    </location>
</feature>
<keyword evidence="9" id="KW-1185">Reference proteome</keyword>
<dbReference type="Gene3D" id="1.20.58.830">
    <property type="match status" value="5"/>
</dbReference>
<evidence type="ECO:0000259" key="7">
    <source>
        <dbReference type="Pfam" id="PF22672"/>
    </source>
</evidence>
<feature type="compositionally biased region" description="Acidic residues" evidence="1">
    <location>
        <begin position="1239"/>
        <end position="1269"/>
    </location>
</feature>
<feature type="domain" description="Duffy-antigen binding" evidence="4">
    <location>
        <begin position="119"/>
        <end position="304"/>
    </location>
</feature>
<dbReference type="Gene3D" id="1.20.58.1930">
    <property type="match status" value="1"/>
</dbReference>
<feature type="region of interest" description="Disordered" evidence="1">
    <location>
        <begin position="1879"/>
        <end position="1900"/>
    </location>
</feature>
<feature type="domain" description="Duffy-binding-like" evidence="3">
    <location>
        <begin position="2040"/>
        <end position="2184"/>
    </location>
</feature>
<dbReference type="Proteomes" id="UP000027581">
    <property type="component" value="Unassembled WGS sequence"/>
</dbReference>
<dbReference type="Pfam" id="PF05424">
    <property type="entry name" value="Duffy_binding"/>
    <property type="match status" value="4"/>
</dbReference>
<dbReference type="VEuPathDB" id="PlasmoDB:PRCDC_0808300"/>
<accession>A0A060RRF1</accession>
<feature type="domain" description="Duffy-antigen binding" evidence="4">
    <location>
        <begin position="2292"/>
        <end position="2472"/>
    </location>
</feature>
<dbReference type="EMBL" id="HG810769">
    <property type="protein sequence ID" value="CDO63859.1"/>
    <property type="molecule type" value="Genomic_DNA"/>
</dbReference>
<evidence type="ECO:0000259" key="6">
    <source>
        <dbReference type="Pfam" id="PF18562"/>
    </source>
</evidence>
<proteinExistence type="predicted"/>
<feature type="domain" description="Duffy-antigen binding" evidence="4">
    <location>
        <begin position="1348"/>
        <end position="1646"/>
    </location>
</feature>
<dbReference type="FunFam" id="1.20.58.830:FF:000003">
    <property type="entry name" value="Erythrocyte membrane protein 1, PfEMP1"/>
    <property type="match status" value="1"/>
</dbReference>
<keyword evidence="2" id="KW-0472">Membrane</keyword>
<feature type="compositionally biased region" description="Low complexity" evidence="1">
    <location>
        <begin position="1373"/>
        <end position="1398"/>
    </location>
</feature>
<dbReference type="FunFam" id="1.20.1310.20:FF:000001">
    <property type="entry name" value="Erythrocyte membrane protein 1, PfEMP1"/>
    <property type="match status" value="1"/>
</dbReference>
<feature type="domain" description="Duffy-antigen binding" evidence="4">
    <location>
        <begin position="867"/>
        <end position="1035"/>
    </location>
</feature>
<dbReference type="InterPro" id="IPR042202">
    <property type="entry name" value="Duffy-ag-bd_sf"/>
</dbReference>
<dbReference type="VEuPathDB" id="PlasmoDB:PRG01_0904400"/>
<dbReference type="Pfam" id="PF22672">
    <property type="entry name" value="DBL_C"/>
    <property type="match status" value="2"/>
</dbReference>
<feature type="compositionally biased region" description="Pro residues" evidence="1">
    <location>
        <begin position="2632"/>
        <end position="2643"/>
    </location>
</feature>
<feature type="domain" description="Duffy-binding-like" evidence="7">
    <location>
        <begin position="308"/>
        <end position="469"/>
    </location>
</feature>
<dbReference type="SUPFAM" id="SSF140924">
    <property type="entry name" value="Duffy binding domain-like"/>
    <property type="match status" value="6"/>
</dbReference>
<feature type="domain" description="Plasmodium falciparum erythrocyte membrane protein-1 N-terminal segment" evidence="5">
    <location>
        <begin position="19"/>
        <end position="54"/>
    </location>
</feature>
<dbReference type="Pfam" id="PF03011">
    <property type="entry name" value="PFEMP"/>
    <property type="match status" value="2"/>
</dbReference>
<evidence type="ECO:0000256" key="2">
    <source>
        <dbReference type="SAM" id="Phobius"/>
    </source>
</evidence>
<feature type="region of interest" description="Disordered" evidence="1">
    <location>
        <begin position="1668"/>
        <end position="1721"/>
    </location>
</feature>
<organism evidence="8 9">
    <name type="scientific">Plasmodium reichenowi</name>
    <dbReference type="NCBI Taxonomy" id="5854"/>
    <lineage>
        <taxon>Eukaryota</taxon>
        <taxon>Sar</taxon>
        <taxon>Alveolata</taxon>
        <taxon>Apicomplexa</taxon>
        <taxon>Aconoidasida</taxon>
        <taxon>Haemosporida</taxon>
        <taxon>Plasmodiidae</taxon>
        <taxon>Plasmodium</taxon>
        <taxon>Plasmodium (Laverania)</taxon>
    </lineage>
</organism>
<evidence type="ECO:0000259" key="3">
    <source>
        <dbReference type="Pfam" id="PF03011"/>
    </source>
</evidence>
<feature type="region of interest" description="Disordered" evidence="1">
    <location>
        <begin position="1494"/>
        <end position="1513"/>
    </location>
</feature>
<sequence>MAPPPQRASVPRYDESRNAKDLLDMIGQTIHAKVHSEALTRSNNKLKGTLSEAKFENAPQDKQTPSGPCDLDHRYHTTVTEGHNRENPCANTSYIRFSDVRGGDCDNSKIRGNNNKNGGACAPYRRLSLCDHNLENISDYEHINNHTLLADVCLAANFEGDSLRKHHGQHQLLNTDFHTNICTELARSFADIGDIVRGRDLYRGDNGKDKLEKNLKTIFGKIHENLGSKEKKNYDDDDKNYYQLRADWWEANRQEVWKALTCHAGGGTYFRKTCSNNKTDTDNKCHCVNGDPPTYFDYVPQYLRWFEEWAEDFCRKKDKKLKDLKKNCRGPNGNKRYCSGDGYNCEKTIRGIGIYAIGGDCPKCSVWCGRYKNWIANQKQEFIKQKKKCESEIQGERRKKRSTKYNVYEGYDRTFYEILTSQHVGGLHKFLELLNKEKECENMDEKGGKIDFNENHDDKSSNNNKTFYHSEYCDECPECGVKKVNGQFQNKDKKGGECDVKKRYKIKDDAKSTDIDVLSFSDERDQIKNKIGQFCDKLNSGSKELYEEWKCYKEKDIQKLEEGEDEDNDEDDLIGSGGLCILQKKNDEKVEKQKTFNDFFYFWIGRFLNDSMYWRGKVGGCLKNGKKTCGNQKCKVNCECFLKWIEKKRTEWKNIRKHFDTQDDLRQDIGGKDPAIILEAVLRLDELFENIKAGYGDAKELKGIKEMLEKEKKINKEEAQIAGASDGKDNTTIDKLLKHEEDEATKCKNCQPKEVKNPCSGNTSGGSNKKYDVVAHKVAHGMHVAAQTQLDNSSSRDALKGHIKNEIFNEGGTVKKITNVCDITEEYSNNDRGIPTEGPCKNKGKGFKIGDIWKTEPDLDIKDTYLFLPPRREHFCTSNLEKLNVDSGTKNANDNFLVQVLLAANKQADWIKKKYKENNNKENLDDPEDKETVCRAVRRSFADIGDIIKGTDLWDKNDGEKKTQTALKNIFGTLHESLDGVKNKYKNTDGKHTKLRADWWEANRDQVWEAMQCKTSGMNCDSDTPYDDYIPQRLRWMTEWAEWFCKAQSEEYGKLMGACDNCKVQGCRSGDRDCDKCKQACGEYKNKIDTWRKQWTQMQMKYEPLYLQAKTNAGIARRTSFVGVDYQQMFDFLVQLHTASVAAIGKGVDSATKSPYETIAGYIHQELPITGCLEQKHFCENENGLNSHSGTKVTTNEKYAFKKPPPQYKDACECKPKTASDLGRSLDRLEPGKEVESEHDSDEDENLDEPEVEEVVEESEEEKTNEVVEETVSQVDPRVCNIVNDILTGGKLDDACKQKYGGNNSRLGWKCIPSTGNGSTATCEGVGQDAILQRQRREATPSGKDTGGICIPPRRRKLYVGKLTQWADGVLKSQSQGSDGGESQVSGNPLGNAASSTSSHTNATQLLRQAFIESAAVETFFLWDRYKKEWESQNTTSTLGMAPGVGGYGSDSSPGLFGNNNKEMRATRLGELGAETSSLVGQTQQLQTLSPLLNSSDSSLRTPQLLTPPSSDTSSFGLDHLVGKSGIHGSLPTSVTLDSNHPETLLSSGVIPPDFLRQMFYTLGDYRDILVGDTTANGALSKEEQSKMETIKEEIDKIIPKNSDNQPQSRETPVQSSDTPSSWWQKNGPHIWRGMICALTYEDNDPDTQAIKADGKKTLQRNNEVYKKFFGDENKGQPDSKTSGTYEKNYKYENVTLDNNGDTDGAKPHGDSSHASGSDSTINNPKLKNFVLRSPFFRYLEEWGTEFCGTRAHLLKDVKKACRETSSGNDTLCSGDGHDCTDTGNLAHMNMLANPNLLINMLANPNCPGCYEQCRKYRKWIDLKFAEFHEQKGKYEEERQKLTKDKSSGAGSDDNTWCKEIEKKNSAANFLESLKHCKNSEGDGEKKSSDPENKINFEKPETTFGPLEYCKTCPPNIVNCNSGGRRKSGCTPVNGNEWQSVFEGINENGGKSSTIEVEMIDRRGPFIKEYLNNLEQSKKSEKLDESQNSVDSLFKHSYLFKSVRNQEWTCTFKDKDTDICKLTNFDPQIDLNEYTTFKVFLIYWLEDFLYGYYLLKKRKLIEKCTQNGGKLCDGDSKNACVCVGKWVDKKKQEWEDIKKHFKNRKEKEGDDDMKSSVQMVFGSLLPRMHLTNNKGKISDLNDFLKSYACKCTDNSENDTQQDIIQCLLEDLQQKISDCKNKHGQPGQPCDSTSSPSGENSTFDEDIDPDDIDTPIEKPGVCKDIVEETKVPESKPPIENILSTCPPDNNTCNNYRNNKNIGCRRKQYHTDLNHWTNTFIKYDKSNGTHMNHGIFVPPRRRQLCFTNIRPVYRRINSEQKFREYFLADAYNEAKQLSGYYDKDSEKVLEAMKYSFADYGDIFKGTDMLDDGVSKKIKNIFEQKINKQTHSSSLSSSSEQNITSTNWWEQNKKQVWYAMLCGYKDTKLEKGDCALPDEETDQFLRWLLEWGKLVCKEKKKRKKALEMQCECSGATGKSGYEIINTDNCKYQLQEYIRWNTFIKKSLDLLNIKYENVIKPLNGSAKPSELTVEEYIETGIKIGECNLFDIHEIHDIYTNKEINSHKEILKRLCPDLDFTYDITENTDTSEVTHTDEDTDKTKPDTTAADENEAPNERERQPEPVPQPHPRKPEDNLPPPPLPPPQADQPLDPTILQTTIPFGIALALGSIAFLFIKVIYIHICGIYICVGVVYMYFVCSVYIYLY</sequence>
<feature type="domain" description="Duffy-binding-like" evidence="7">
    <location>
        <begin position="1742"/>
        <end position="1906"/>
    </location>
</feature>
<feature type="region of interest" description="Disordered" evidence="1">
    <location>
        <begin position="52"/>
        <end position="72"/>
    </location>
</feature>
<dbReference type="InterPro" id="IPR041480">
    <property type="entry name" value="CIDR1_gamma"/>
</dbReference>
<feature type="region of interest" description="Disordered" evidence="1">
    <location>
        <begin position="1598"/>
        <end position="1626"/>
    </location>
</feature>
<feature type="region of interest" description="Disordered" evidence="1">
    <location>
        <begin position="1222"/>
        <end position="1270"/>
    </location>
</feature>
<reference evidence="8" key="2">
    <citation type="submission" date="2014-05" db="EMBL/GenBank/DDBJ databases">
        <title>The genome sequences of chimpanzee malaria parasites reveal the path to human adaptation.</title>
        <authorList>
            <person name="Otto T.D."/>
            <person name="Rayner J.C."/>
            <person name="Boehme U."/>
            <person name="Pain A."/>
            <person name="Spottiswoode N."/>
            <person name="Sanders M."/>
            <person name="Quail M."/>
            <person name="Ollomo B."/>
            <person name="Renaud F."/>
            <person name="Thomas A.W."/>
            <person name="Prugnolle F."/>
            <person name="Conway D.J."/>
            <person name="Newbold C."/>
            <person name="Berriman M."/>
        </authorList>
    </citation>
    <scope>NUCLEOTIDE SEQUENCE [LARGE SCALE GENOMIC DNA]</scope>
    <source>
        <strain evidence="8">CDC</strain>
    </source>
</reference>
<reference evidence="8" key="1">
    <citation type="submission" date="2014-01" db="EMBL/GenBank/DDBJ databases">
        <authorList>
            <person name="Aslett M."/>
        </authorList>
    </citation>
    <scope>NUCLEOTIDE SEQUENCE</scope>
    <source>
        <strain evidence="8">CDC</strain>
    </source>
</reference>
<feature type="region of interest" description="Disordered" evidence="1">
    <location>
        <begin position="2178"/>
        <end position="2217"/>
    </location>
</feature>
<evidence type="ECO:0000259" key="4">
    <source>
        <dbReference type="Pfam" id="PF05424"/>
    </source>
</evidence>
<dbReference type="VEuPathDB" id="PlasmoDB:PRG01_1222900"/>
<dbReference type="FunFam" id="1.20.58.1930:FF:000001">
    <property type="entry name" value="Erythrocyte membrane protein 1, PfEMP1"/>
    <property type="match status" value="1"/>
</dbReference>